<sequence>MKSFYEFNPDSPQERQEREKMHPELSKFHIALREELGEEEYSCFYSAEKESFKPFMIPNQSYKPTWIQA</sequence>
<evidence type="ECO:0000313" key="2">
    <source>
        <dbReference type="EMBL" id="TXK38007.1"/>
    </source>
</evidence>
<reference evidence="2 3" key="1">
    <citation type="submission" date="2019-08" db="EMBL/GenBank/DDBJ databases">
        <authorList>
            <person name="Shi S."/>
        </authorList>
    </citation>
    <scope>NUCLEOTIDE SEQUENCE [LARGE SCALE GENOMIC DNA]</scope>
    <source>
        <strain evidence="2 3">GY10130</strain>
    </source>
</reference>
<accession>A0A5C8JMQ2</accession>
<name>A0A5C8JMQ2_9BACT</name>
<evidence type="ECO:0000313" key="3">
    <source>
        <dbReference type="Proteomes" id="UP000321926"/>
    </source>
</evidence>
<gene>
    <name evidence="2" type="ORF">FVR03_14440</name>
</gene>
<dbReference type="Proteomes" id="UP000321926">
    <property type="component" value="Unassembled WGS sequence"/>
</dbReference>
<evidence type="ECO:0000256" key="1">
    <source>
        <dbReference type="SAM" id="MobiDB-lite"/>
    </source>
</evidence>
<dbReference type="OrthoDB" id="853729at2"/>
<protein>
    <submittedName>
        <fullName evidence="2">Uncharacterized protein</fullName>
    </submittedName>
</protein>
<dbReference type="EMBL" id="VRTY01000054">
    <property type="protein sequence ID" value="TXK38007.1"/>
    <property type="molecule type" value="Genomic_DNA"/>
</dbReference>
<dbReference type="RefSeq" id="WP_147922468.1">
    <property type="nucleotide sequence ID" value="NZ_VRTY01000054.1"/>
</dbReference>
<dbReference type="AlphaFoldDB" id="A0A5C8JMQ2"/>
<proteinExistence type="predicted"/>
<feature type="region of interest" description="Disordered" evidence="1">
    <location>
        <begin position="1"/>
        <end position="21"/>
    </location>
</feature>
<keyword evidence="3" id="KW-1185">Reference proteome</keyword>
<organism evidence="2 3">
    <name type="scientific">Pontibacter qinzhouensis</name>
    <dbReference type="NCBI Taxonomy" id="2603253"/>
    <lineage>
        <taxon>Bacteria</taxon>
        <taxon>Pseudomonadati</taxon>
        <taxon>Bacteroidota</taxon>
        <taxon>Cytophagia</taxon>
        <taxon>Cytophagales</taxon>
        <taxon>Hymenobacteraceae</taxon>
        <taxon>Pontibacter</taxon>
    </lineage>
</organism>
<comment type="caution">
    <text evidence="2">The sequence shown here is derived from an EMBL/GenBank/DDBJ whole genome shotgun (WGS) entry which is preliminary data.</text>
</comment>
<feature type="compositionally biased region" description="Basic and acidic residues" evidence="1">
    <location>
        <begin position="12"/>
        <end position="21"/>
    </location>
</feature>